<reference evidence="3" key="2">
    <citation type="submission" date="2023-05" db="EMBL/GenBank/DDBJ databases">
        <authorList>
            <consortium name="Lawrence Berkeley National Laboratory"/>
            <person name="Steindorff A."/>
            <person name="Hensen N."/>
            <person name="Bonometti L."/>
            <person name="Westerberg I."/>
            <person name="Brannstrom I.O."/>
            <person name="Guillou S."/>
            <person name="Cros-Aarteil S."/>
            <person name="Calhoun S."/>
            <person name="Haridas S."/>
            <person name="Kuo A."/>
            <person name="Mondo S."/>
            <person name="Pangilinan J."/>
            <person name="Riley R."/>
            <person name="Labutti K."/>
            <person name="Andreopoulos B."/>
            <person name="Lipzen A."/>
            <person name="Chen C."/>
            <person name="Yanf M."/>
            <person name="Daum C."/>
            <person name="Ng V."/>
            <person name="Clum A."/>
            <person name="Ohm R."/>
            <person name="Martin F."/>
            <person name="Silar P."/>
            <person name="Natvig D."/>
            <person name="Lalanne C."/>
            <person name="Gautier V."/>
            <person name="Ament-Velasquez S.L."/>
            <person name="Kruys A."/>
            <person name="Hutchinson M.I."/>
            <person name="Powell A.J."/>
            <person name="Barry K."/>
            <person name="Miller A.N."/>
            <person name="Grigoriev I.V."/>
            <person name="Debuchy R."/>
            <person name="Gladieux P."/>
            <person name="Thoren M.H."/>
            <person name="Johannesson H."/>
        </authorList>
    </citation>
    <scope>NUCLEOTIDE SEQUENCE</scope>
    <source>
        <strain evidence="3">PSN243</strain>
    </source>
</reference>
<feature type="compositionally biased region" description="Polar residues" evidence="1">
    <location>
        <begin position="261"/>
        <end position="280"/>
    </location>
</feature>
<feature type="transmembrane region" description="Helical" evidence="2">
    <location>
        <begin position="191"/>
        <end position="213"/>
    </location>
</feature>
<sequence length="325" mass="33156">MDPNALRRRAPALHVLARQDGDYRGGWPLGYLGPQCLADAPVVCKRSSDAEPQGCCPQGQYCMTTISEVYCCPTEADCGTAVKNRPICANGAWTLFGLTSNRYFCCPAGFFGVKSVELSGRGICEPNLDGLPLTRIASTISSGNPAATGTAATTRGGSGQTTSPGGSAGGTGVPSDSAGESSGGGSVSAGVIAGSVVGGVVLLLLGIALILWLHRRSLRRDPGPGQGLVPGQAMAETKPDPSPPPHPQPSPSPGTVSPGTAAQSQYQYPSPATAATQHHYQQPPPPPPQFASPALATPPPQYSGAHHAQPPEADGVGRFEMAADR</sequence>
<feature type="compositionally biased region" description="Pro residues" evidence="1">
    <location>
        <begin position="282"/>
        <end position="301"/>
    </location>
</feature>
<reference evidence="3" key="1">
    <citation type="journal article" date="2023" name="Mol. Phylogenet. Evol.">
        <title>Genome-scale phylogeny and comparative genomics of the fungal order Sordariales.</title>
        <authorList>
            <person name="Hensen N."/>
            <person name="Bonometti L."/>
            <person name="Westerberg I."/>
            <person name="Brannstrom I.O."/>
            <person name="Guillou S."/>
            <person name="Cros-Aarteil S."/>
            <person name="Calhoun S."/>
            <person name="Haridas S."/>
            <person name="Kuo A."/>
            <person name="Mondo S."/>
            <person name="Pangilinan J."/>
            <person name="Riley R."/>
            <person name="LaButti K."/>
            <person name="Andreopoulos B."/>
            <person name="Lipzen A."/>
            <person name="Chen C."/>
            <person name="Yan M."/>
            <person name="Daum C."/>
            <person name="Ng V."/>
            <person name="Clum A."/>
            <person name="Steindorff A."/>
            <person name="Ohm R.A."/>
            <person name="Martin F."/>
            <person name="Silar P."/>
            <person name="Natvig D.O."/>
            <person name="Lalanne C."/>
            <person name="Gautier V."/>
            <person name="Ament-Velasquez S.L."/>
            <person name="Kruys A."/>
            <person name="Hutchinson M.I."/>
            <person name="Powell A.J."/>
            <person name="Barry K."/>
            <person name="Miller A.N."/>
            <person name="Grigoriev I.V."/>
            <person name="Debuchy R."/>
            <person name="Gladieux P."/>
            <person name="Hiltunen Thoren M."/>
            <person name="Johannesson H."/>
        </authorList>
    </citation>
    <scope>NUCLEOTIDE SEQUENCE</scope>
    <source>
        <strain evidence="3">PSN243</strain>
    </source>
</reference>
<comment type="caution">
    <text evidence="3">The sequence shown here is derived from an EMBL/GenBank/DDBJ whole genome shotgun (WGS) entry which is preliminary data.</text>
</comment>
<evidence type="ECO:0000256" key="2">
    <source>
        <dbReference type="SAM" id="Phobius"/>
    </source>
</evidence>
<feature type="region of interest" description="Disordered" evidence="1">
    <location>
        <begin position="221"/>
        <end position="325"/>
    </location>
</feature>
<keyword evidence="4" id="KW-1185">Reference proteome</keyword>
<name>A0AAV9GRD8_9PEZI</name>
<organism evidence="3 4">
    <name type="scientific">Podospora aff. communis PSN243</name>
    <dbReference type="NCBI Taxonomy" id="3040156"/>
    <lineage>
        <taxon>Eukaryota</taxon>
        <taxon>Fungi</taxon>
        <taxon>Dikarya</taxon>
        <taxon>Ascomycota</taxon>
        <taxon>Pezizomycotina</taxon>
        <taxon>Sordariomycetes</taxon>
        <taxon>Sordariomycetidae</taxon>
        <taxon>Sordariales</taxon>
        <taxon>Podosporaceae</taxon>
        <taxon>Podospora</taxon>
    </lineage>
</organism>
<proteinExistence type="predicted"/>
<feature type="compositionally biased region" description="Low complexity" evidence="1">
    <location>
        <begin position="142"/>
        <end position="165"/>
    </location>
</feature>
<accession>A0AAV9GRD8</accession>
<dbReference type="EMBL" id="MU865932">
    <property type="protein sequence ID" value="KAK4450507.1"/>
    <property type="molecule type" value="Genomic_DNA"/>
</dbReference>
<evidence type="ECO:0000313" key="3">
    <source>
        <dbReference type="EMBL" id="KAK4450507.1"/>
    </source>
</evidence>
<gene>
    <name evidence="3" type="ORF">QBC34DRAFT_75938</name>
</gene>
<feature type="region of interest" description="Disordered" evidence="1">
    <location>
        <begin position="142"/>
        <end position="186"/>
    </location>
</feature>
<keyword evidence="2" id="KW-1133">Transmembrane helix</keyword>
<evidence type="ECO:0000256" key="1">
    <source>
        <dbReference type="SAM" id="MobiDB-lite"/>
    </source>
</evidence>
<protein>
    <submittedName>
        <fullName evidence="3">Uncharacterized protein</fullName>
    </submittedName>
</protein>
<dbReference type="AlphaFoldDB" id="A0AAV9GRD8"/>
<feature type="compositionally biased region" description="Pro residues" evidence="1">
    <location>
        <begin position="240"/>
        <end position="252"/>
    </location>
</feature>
<dbReference type="Proteomes" id="UP001321760">
    <property type="component" value="Unassembled WGS sequence"/>
</dbReference>
<evidence type="ECO:0000313" key="4">
    <source>
        <dbReference type="Proteomes" id="UP001321760"/>
    </source>
</evidence>
<keyword evidence="2" id="KW-0472">Membrane</keyword>
<feature type="compositionally biased region" description="Basic and acidic residues" evidence="1">
    <location>
        <begin position="315"/>
        <end position="325"/>
    </location>
</feature>
<keyword evidence="2" id="KW-0812">Transmembrane</keyword>